<keyword evidence="2" id="KW-1185">Reference proteome</keyword>
<dbReference type="Gramene" id="GBG92962">
    <property type="protein sequence ID" value="GBG92962"/>
    <property type="gene ID" value="CBR_g57960"/>
</dbReference>
<gene>
    <name evidence="1" type="ORF">CBR_g57960</name>
</gene>
<evidence type="ECO:0000313" key="2">
    <source>
        <dbReference type="Proteomes" id="UP000265515"/>
    </source>
</evidence>
<evidence type="ECO:0000313" key="1">
    <source>
        <dbReference type="EMBL" id="GBG92962.1"/>
    </source>
</evidence>
<dbReference type="AlphaFoldDB" id="A0A388MEQ6"/>
<comment type="caution">
    <text evidence="1">The sequence shown here is derived from an EMBL/GenBank/DDBJ whole genome shotgun (WGS) entry which is preliminary data.</text>
</comment>
<dbReference type="Proteomes" id="UP000265515">
    <property type="component" value="Unassembled WGS sequence"/>
</dbReference>
<proteinExistence type="predicted"/>
<dbReference type="EMBL" id="BFEA01001184">
    <property type="protein sequence ID" value="GBG92962.1"/>
    <property type="molecule type" value="Genomic_DNA"/>
</dbReference>
<reference evidence="1 2" key="1">
    <citation type="journal article" date="2018" name="Cell">
        <title>The Chara Genome: Secondary Complexity and Implications for Plant Terrestrialization.</title>
        <authorList>
            <person name="Nishiyama T."/>
            <person name="Sakayama H."/>
            <person name="Vries J.D."/>
            <person name="Buschmann H."/>
            <person name="Saint-Marcoux D."/>
            <person name="Ullrich K.K."/>
            <person name="Haas F.B."/>
            <person name="Vanderstraeten L."/>
            <person name="Becker D."/>
            <person name="Lang D."/>
            <person name="Vosolsobe S."/>
            <person name="Rombauts S."/>
            <person name="Wilhelmsson P.K.I."/>
            <person name="Janitza P."/>
            <person name="Kern R."/>
            <person name="Heyl A."/>
            <person name="Rumpler F."/>
            <person name="Villalobos L.I.A.C."/>
            <person name="Clay J.M."/>
            <person name="Skokan R."/>
            <person name="Toyoda A."/>
            <person name="Suzuki Y."/>
            <person name="Kagoshima H."/>
            <person name="Schijlen E."/>
            <person name="Tajeshwar N."/>
            <person name="Catarino B."/>
            <person name="Hetherington A.J."/>
            <person name="Saltykova A."/>
            <person name="Bonnot C."/>
            <person name="Breuninger H."/>
            <person name="Symeonidi A."/>
            <person name="Radhakrishnan G.V."/>
            <person name="Van Nieuwerburgh F."/>
            <person name="Deforce D."/>
            <person name="Chang C."/>
            <person name="Karol K.G."/>
            <person name="Hedrich R."/>
            <person name="Ulvskov P."/>
            <person name="Glockner G."/>
            <person name="Delwiche C.F."/>
            <person name="Petrasek J."/>
            <person name="Van de Peer Y."/>
            <person name="Friml J."/>
            <person name="Beilby M."/>
            <person name="Dolan L."/>
            <person name="Kohara Y."/>
            <person name="Sugano S."/>
            <person name="Fujiyama A."/>
            <person name="Delaux P.-M."/>
            <person name="Quint M."/>
            <person name="TheiBen G."/>
            <person name="Hagemann M."/>
            <person name="Harholt J."/>
            <person name="Dunand C."/>
            <person name="Zachgo S."/>
            <person name="Langdale J."/>
            <person name="Maumus F."/>
            <person name="Straeten D.V.D."/>
            <person name="Gould S.B."/>
            <person name="Rensing S.A."/>
        </authorList>
    </citation>
    <scope>NUCLEOTIDE SEQUENCE [LARGE SCALE GENOMIC DNA]</scope>
    <source>
        <strain evidence="1 2">S276</strain>
    </source>
</reference>
<accession>A0A388MEQ6</accession>
<name>A0A388MEQ6_CHABU</name>
<sequence length="91" mass="10327">MVSKNLKFERSRNISKMLDGSAGSAFASFRLVCRRVIARNVSYISHNNHNESLLLFLVTTNSLRPPKCLPPLRDCCLPAEWNVPSFPQHLD</sequence>
<protein>
    <submittedName>
        <fullName evidence="1">Uncharacterized protein</fullName>
    </submittedName>
</protein>
<organism evidence="1 2">
    <name type="scientific">Chara braunii</name>
    <name type="common">Braun's stonewort</name>
    <dbReference type="NCBI Taxonomy" id="69332"/>
    <lineage>
        <taxon>Eukaryota</taxon>
        <taxon>Viridiplantae</taxon>
        <taxon>Streptophyta</taxon>
        <taxon>Charophyceae</taxon>
        <taxon>Charales</taxon>
        <taxon>Characeae</taxon>
        <taxon>Chara</taxon>
    </lineage>
</organism>